<evidence type="ECO:0000256" key="1">
    <source>
        <dbReference type="SAM" id="Phobius"/>
    </source>
</evidence>
<feature type="transmembrane region" description="Helical" evidence="1">
    <location>
        <begin position="36"/>
        <end position="55"/>
    </location>
</feature>
<keyword evidence="1" id="KW-0812">Transmembrane</keyword>
<proteinExistence type="predicted"/>
<dbReference type="EMBL" id="CATYWO010000001">
    <property type="protein sequence ID" value="CAJ0780875.1"/>
    <property type="molecule type" value="Genomic_DNA"/>
</dbReference>
<name>A0ABM9J320_9RALS</name>
<keyword evidence="1" id="KW-1133">Transmembrane helix</keyword>
<sequence>MTIFDENEHRAEFWEAVRKAIEARDQAERSRRADRMTGLAIGLSLGALAIALVAFRHRSAGGGA</sequence>
<protein>
    <recommendedName>
        <fullName evidence="4">DUF3618 domain-containing protein</fullName>
    </recommendedName>
</protein>
<keyword evidence="3" id="KW-1185">Reference proteome</keyword>
<keyword evidence="1" id="KW-0472">Membrane</keyword>
<evidence type="ECO:0008006" key="4">
    <source>
        <dbReference type="Google" id="ProtNLM"/>
    </source>
</evidence>
<dbReference type="Proteomes" id="UP001189616">
    <property type="component" value="Unassembled WGS sequence"/>
</dbReference>
<evidence type="ECO:0000313" key="3">
    <source>
        <dbReference type="Proteomes" id="UP001189616"/>
    </source>
</evidence>
<dbReference type="RefSeq" id="WP_316655938.1">
    <property type="nucleotide sequence ID" value="NZ_CATYWO010000001.1"/>
</dbReference>
<evidence type="ECO:0000313" key="2">
    <source>
        <dbReference type="EMBL" id="CAJ0780875.1"/>
    </source>
</evidence>
<accession>A0ABM9J320</accession>
<organism evidence="2 3">
    <name type="scientific">Ralstonia condita</name>
    <dbReference type="NCBI Taxonomy" id="3058600"/>
    <lineage>
        <taxon>Bacteria</taxon>
        <taxon>Pseudomonadati</taxon>
        <taxon>Pseudomonadota</taxon>
        <taxon>Betaproteobacteria</taxon>
        <taxon>Burkholderiales</taxon>
        <taxon>Burkholderiaceae</taxon>
        <taxon>Ralstonia</taxon>
    </lineage>
</organism>
<comment type="caution">
    <text evidence="2">The sequence shown here is derived from an EMBL/GenBank/DDBJ whole genome shotgun (WGS) entry which is preliminary data.</text>
</comment>
<gene>
    <name evidence="2" type="ORF">LMG7141_01072</name>
</gene>
<reference evidence="2 3" key="1">
    <citation type="submission" date="2023-07" db="EMBL/GenBank/DDBJ databases">
        <authorList>
            <person name="Peeters C."/>
        </authorList>
    </citation>
    <scope>NUCLEOTIDE SEQUENCE [LARGE SCALE GENOMIC DNA]</scope>
    <source>
        <strain evidence="2 3">LMG 7141</strain>
    </source>
</reference>